<reference evidence="2" key="1">
    <citation type="journal article" date="2019" name="Int. J. Syst. Evol. Microbiol.">
        <title>The Global Catalogue of Microorganisms (GCM) 10K type strain sequencing project: providing services to taxonomists for standard genome sequencing and annotation.</title>
        <authorList>
            <consortium name="The Broad Institute Genomics Platform"/>
            <consortium name="The Broad Institute Genome Sequencing Center for Infectious Disease"/>
            <person name="Wu L."/>
            <person name="Ma J."/>
        </authorList>
    </citation>
    <scope>NUCLEOTIDE SEQUENCE [LARGE SCALE GENOMIC DNA]</scope>
    <source>
        <strain evidence="2">JCM 13006</strain>
    </source>
</reference>
<protein>
    <submittedName>
        <fullName evidence="1">Uncharacterized protein</fullName>
    </submittedName>
</protein>
<dbReference type="Proteomes" id="UP001501752">
    <property type="component" value="Unassembled WGS sequence"/>
</dbReference>
<evidence type="ECO:0000313" key="1">
    <source>
        <dbReference type="EMBL" id="GAA4847425.1"/>
    </source>
</evidence>
<dbReference type="EMBL" id="BAABIS010000001">
    <property type="protein sequence ID" value="GAA4847425.1"/>
    <property type="molecule type" value="Genomic_DNA"/>
</dbReference>
<comment type="caution">
    <text evidence="1">The sequence shown here is derived from an EMBL/GenBank/DDBJ whole genome shotgun (WGS) entry which is preliminary data.</text>
</comment>
<keyword evidence="2" id="KW-1185">Reference proteome</keyword>
<evidence type="ECO:0000313" key="2">
    <source>
        <dbReference type="Proteomes" id="UP001501752"/>
    </source>
</evidence>
<accession>A0ABP9DKK9</accession>
<name>A0ABP9DKK9_9ACTN</name>
<gene>
    <name evidence="1" type="ORF">GCM10023235_25250</name>
</gene>
<proteinExistence type="predicted"/>
<dbReference type="RefSeq" id="WP_345696907.1">
    <property type="nucleotide sequence ID" value="NZ_BAABIS010000001.1"/>
</dbReference>
<sequence length="58" mass="6839">MREDIIARAEFLLTEVRLTPEAAQLRLKDYFPELELEERVRFVHEAAGLVAETLRRLN</sequence>
<organism evidence="1 2">
    <name type="scientific">Kitasatospora terrestris</name>
    <dbReference type="NCBI Taxonomy" id="258051"/>
    <lineage>
        <taxon>Bacteria</taxon>
        <taxon>Bacillati</taxon>
        <taxon>Actinomycetota</taxon>
        <taxon>Actinomycetes</taxon>
        <taxon>Kitasatosporales</taxon>
        <taxon>Streptomycetaceae</taxon>
        <taxon>Kitasatospora</taxon>
    </lineage>
</organism>